<dbReference type="Proteomes" id="UP000280696">
    <property type="component" value="Unassembled WGS sequence"/>
</dbReference>
<evidence type="ECO:0000256" key="3">
    <source>
        <dbReference type="SAM" id="Phobius"/>
    </source>
</evidence>
<evidence type="ECO:0000256" key="2">
    <source>
        <dbReference type="ARBA" id="ARBA00008404"/>
    </source>
</evidence>
<reference evidence="4 5" key="1">
    <citation type="submission" date="2018-09" db="EMBL/GenBank/DDBJ databases">
        <title>Murine metabolic-syndrome-specific gut microbial biobank.</title>
        <authorList>
            <person name="Liu C."/>
        </authorList>
    </citation>
    <scope>NUCLEOTIDE SEQUENCE [LARGE SCALE GENOMIC DNA]</scope>
    <source>
        <strain evidence="4 5">0.1xD8-82</strain>
    </source>
</reference>
<evidence type="ECO:0000313" key="5">
    <source>
        <dbReference type="Proteomes" id="UP000280696"/>
    </source>
</evidence>
<dbReference type="GO" id="GO:0015385">
    <property type="term" value="F:sodium:proton antiporter activity"/>
    <property type="evidence" value="ECO:0007669"/>
    <property type="project" value="TreeGrafter"/>
</dbReference>
<evidence type="ECO:0000256" key="1">
    <source>
        <dbReference type="ARBA" id="ARBA00004141"/>
    </source>
</evidence>
<accession>A0A3A9AXV0</accession>
<comment type="similarity">
    <text evidence="2">Belongs to the CPA3 antiporters (TC 2.A.63) subunit G family.</text>
</comment>
<dbReference type="PANTHER" id="PTHR34703">
    <property type="entry name" value="ANTIPORTER SUBUNIT MNHG2-RELATED"/>
    <property type="match status" value="1"/>
</dbReference>
<dbReference type="OrthoDB" id="9806575at2"/>
<proteinExistence type="inferred from homology"/>
<dbReference type="RefSeq" id="WP_120468524.1">
    <property type="nucleotide sequence ID" value="NZ_CATAJS010000028.1"/>
</dbReference>
<evidence type="ECO:0000313" key="4">
    <source>
        <dbReference type="EMBL" id="RKI91986.1"/>
    </source>
</evidence>
<comment type="subcellular location">
    <subcellularLocation>
        <location evidence="1">Membrane</location>
        <topology evidence="1">Multi-pass membrane protein</topology>
    </subcellularLocation>
</comment>
<sequence>MEILEWIRLILGASLLLIGLIIFFVELYGIFHFRYVLNRMHAAAMGDTLGISCSLIGLMIFSGLNFTTFKMMLVVAFLWFASPVSSHLLSNLEVTTNENLKKYCQVYENLADLEKELLEEEQEKTGRDTV</sequence>
<gene>
    <name evidence="4" type="ORF">D7V94_07865</name>
</gene>
<feature type="transmembrane region" description="Helical" evidence="3">
    <location>
        <begin position="6"/>
        <end position="31"/>
    </location>
</feature>
<name>A0A3A9AXV0_9FIRM</name>
<dbReference type="AlphaFoldDB" id="A0A3A9AXV0"/>
<dbReference type="Pfam" id="PF03334">
    <property type="entry name" value="PhaG_MnhG_YufB"/>
    <property type="match status" value="1"/>
</dbReference>
<keyword evidence="5" id="KW-1185">Reference proteome</keyword>
<protein>
    <submittedName>
        <fullName evidence="4">Sodium:proton antiporter</fullName>
    </submittedName>
</protein>
<keyword evidence="3" id="KW-1133">Transmembrane helix</keyword>
<organism evidence="4 5">
    <name type="scientific">Parablautia intestinalis</name>
    <dbReference type="NCBI Taxonomy" id="2320100"/>
    <lineage>
        <taxon>Bacteria</taxon>
        <taxon>Bacillati</taxon>
        <taxon>Bacillota</taxon>
        <taxon>Clostridia</taxon>
        <taxon>Lachnospirales</taxon>
        <taxon>Lachnospiraceae</taxon>
        <taxon>Parablautia</taxon>
    </lineage>
</organism>
<feature type="transmembrane region" description="Helical" evidence="3">
    <location>
        <begin position="43"/>
        <end position="66"/>
    </location>
</feature>
<dbReference type="InterPro" id="IPR005133">
    <property type="entry name" value="PhaG_MnhG_YufB"/>
</dbReference>
<dbReference type="PANTHER" id="PTHR34703:SF1">
    <property type="entry name" value="ANTIPORTER SUBUNIT MNHG2-RELATED"/>
    <property type="match status" value="1"/>
</dbReference>
<comment type="caution">
    <text evidence="4">The sequence shown here is derived from an EMBL/GenBank/DDBJ whole genome shotgun (WGS) entry which is preliminary data.</text>
</comment>
<keyword evidence="3" id="KW-0472">Membrane</keyword>
<dbReference type="EMBL" id="RAYQ01000006">
    <property type="protein sequence ID" value="RKI91986.1"/>
    <property type="molecule type" value="Genomic_DNA"/>
</dbReference>
<keyword evidence="3" id="KW-0812">Transmembrane</keyword>